<dbReference type="InterPro" id="IPR011989">
    <property type="entry name" value="ARM-like"/>
</dbReference>
<dbReference type="OrthoDB" id="5574975at2759"/>
<dbReference type="EMBL" id="NBCO01000029">
    <property type="protein sequence ID" value="ORC86228.1"/>
    <property type="molecule type" value="Genomic_DNA"/>
</dbReference>
<evidence type="ECO:0000256" key="3">
    <source>
        <dbReference type="ARBA" id="ARBA00022737"/>
    </source>
</evidence>
<organism evidence="6 7">
    <name type="scientific">Trypanosoma theileri</name>
    <dbReference type="NCBI Taxonomy" id="67003"/>
    <lineage>
        <taxon>Eukaryota</taxon>
        <taxon>Discoba</taxon>
        <taxon>Euglenozoa</taxon>
        <taxon>Kinetoplastea</taxon>
        <taxon>Metakinetoplastina</taxon>
        <taxon>Trypanosomatida</taxon>
        <taxon>Trypanosomatidae</taxon>
        <taxon>Trypanosoma</taxon>
    </lineage>
</organism>
<protein>
    <submittedName>
        <fullName evidence="6">HEAT repeat-containing protein</fullName>
    </submittedName>
</protein>
<feature type="domain" description="Vacuolar protein 14 C-terminal Fig4-binding" evidence="5">
    <location>
        <begin position="452"/>
        <end position="636"/>
    </location>
</feature>
<dbReference type="RefSeq" id="XP_028880294.1">
    <property type="nucleotide sequence ID" value="XM_029028267.1"/>
</dbReference>
<dbReference type="SUPFAM" id="SSF48371">
    <property type="entry name" value="ARM repeat"/>
    <property type="match status" value="1"/>
</dbReference>
<keyword evidence="7" id="KW-1185">Reference proteome</keyword>
<keyword evidence="3" id="KW-0677">Repeat</keyword>
<gene>
    <name evidence="6" type="ORF">TM35_000291100</name>
</gene>
<dbReference type="Pfam" id="PF12755">
    <property type="entry name" value="Vac14_Fab1_bd"/>
    <property type="match status" value="1"/>
</dbReference>
<dbReference type="InterPro" id="IPR026825">
    <property type="entry name" value="Vac14"/>
</dbReference>
<name>A0A1X0NNZ5_9TRYP</name>
<sequence length="692" mass="79250">MSEQFISPQTLKLLVDSKAESRQKGMREVLMKAIVVFREFPPDEAYAIITREMHEAESILLRTTIAAYRRGGLAVVRAFVHSLPAKTHPDGVIKYFTTIVFDCVADVDATVRLAAFEAAHVLVRQFKYQLLDICFVQVFSGIARGINDNDKKVAILAGEVSSLIREVVTNNDSFKINMDLFVTFITETLEPYSQATKDELFSDSPVLQWCLEWINYMLDLPGDELILLLWRFLKPLLILSGTRGGPLLIQVLKKCLRDMKDAFHRDVKMELPLLLSITTECVEESEFTTTKRISLQWILELFLIGSNELLHLIHTALNACMLQLGSKDLETRLAAQNVNNRLMQLVAITPKDDKVVSYDAVLRVVRDRLSGRGTEETRVASMEWITLVFQANPKVVENEFTVTFDMVLILLCDQSAHVLHKCIETLCLISGEKHFDYFIVQLIELIHAKADILLPKVPTIIKQLQLRYQEENLEQSEKLCLKLAGVLSQHEDKRFLEKMVITLSTLVLTSREFLPLREILHCGIHDKRAKHIFLGMYECWRYNPVAALSLCLLARVYEHAFQLIKLIGAAELSAATLLQIERLVRLLETPVFSYIRMEIMEPSKSLPLVQTLFAFQLILPQTSPQYQSLYRRLKTVPSLAILEREARIHDVENDDNQMMWNELLELSKEAQQCISEFERKLVLQRLGDNGFS</sequence>
<dbReference type="Pfam" id="PF11916">
    <property type="entry name" value="Vac14_Fig4_bd"/>
    <property type="match status" value="1"/>
</dbReference>
<dbReference type="PANTHER" id="PTHR16023">
    <property type="entry name" value="TAX1 BINDING PROTEIN-RELATED"/>
    <property type="match status" value="1"/>
</dbReference>
<evidence type="ECO:0000256" key="1">
    <source>
        <dbReference type="ARBA" id="ARBA00004308"/>
    </source>
</evidence>
<comment type="caution">
    <text evidence="6">The sequence shown here is derived from an EMBL/GenBank/DDBJ whole genome shotgun (WGS) entry which is preliminary data.</text>
</comment>
<evidence type="ECO:0000313" key="7">
    <source>
        <dbReference type="Proteomes" id="UP000192257"/>
    </source>
</evidence>
<dbReference type="GeneID" id="39988047"/>
<comment type="similarity">
    <text evidence="2">Belongs to the VAC14 family.</text>
</comment>
<evidence type="ECO:0000256" key="2">
    <source>
        <dbReference type="ARBA" id="ARBA00010225"/>
    </source>
</evidence>
<evidence type="ECO:0000256" key="4">
    <source>
        <dbReference type="ARBA" id="ARBA00023136"/>
    </source>
</evidence>
<evidence type="ECO:0000259" key="5">
    <source>
        <dbReference type="Pfam" id="PF11916"/>
    </source>
</evidence>
<dbReference type="GO" id="GO:0006661">
    <property type="term" value="P:phosphatidylinositol biosynthetic process"/>
    <property type="evidence" value="ECO:0007669"/>
    <property type="project" value="InterPro"/>
</dbReference>
<comment type="subcellular location">
    <subcellularLocation>
        <location evidence="1">Endomembrane system</location>
    </subcellularLocation>
</comment>
<dbReference type="InterPro" id="IPR016024">
    <property type="entry name" value="ARM-type_fold"/>
</dbReference>
<reference evidence="6 7" key="1">
    <citation type="submission" date="2017-03" db="EMBL/GenBank/DDBJ databases">
        <title>An alternative strategy for trypanosome survival in the mammalian bloodstream revealed through genome and transcriptome analysis of the ubiquitous bovine parasite Trypanosoma (Megatrypanum) theileri.</title>
        <authorList>
            <person name="Kelly S."/>
            <person name="Ivens A."/>
            <person name="Mott A."/>
            <person name="O'Neill E."/>
            <person name="Emms D."/>
            <person name="Macleod O."/>
            <person name="Voorheis P."/>
            <person name="Matthews J."/>
            <person name="Matthews K."/>
            <person name="Carrington M."/>
        </authorList>
    </citation>
    <scope>NUCLEOTIDE SEQUENCE [LARGE SCALE GENOMIC DNA]</scope>
    <source>
        <strain evidence="6">Edinburgh</strain>
    </source>
</reference>
<dbReference type="AlphaFoldDB" id="A0A1X0NNZ5"/>
<proteinExistence type="inferred from homology"/>
<dbReference type="STRING" id="67003.A0A1X0NNZ5"/>
<keyword evidence="4" id="KW-0472">Membrane</keyword>
<dbReference type="GO" id="GO:0010008">
    <property type="term" value="C:endosome membrane"/>
    <property type="evidence" value="ECO:0007669"/>
    <property type="project" value="TreeGrafter"/>
</dbReference>
<dbReference type="Gene3D" id="1.25.10.10">
    <property type="entry name" value="Leucine-rich Repeat Variant"/>
    <property type="match status" value="1"/>
</dbReference>
<dbReference type="PANTHER" id="PTHR16023:SF0">
    <property type="entry name" value="PROTEIN VAC14 HOMOLOG"/>
    <property type="match status" value="1"/>
</dbReference>
<evidence type="ECO:0000313" key="6">
    <source>
        <dbReference type="EMBL" id="ORC86228.1"/>
    </source>
</evidence>
<dbReference type="GO" id="GO:0070772">
    <property type="term" value="C:PAS complex"/>
    <property type="evidence" value="ECO:0007669"/>
    <property type="project" value="InterPro"/>
</dbReference>
<dbReference type="VEuPathDB" id="TriTrypDB:TM35_000291100"/>
<dbReference type="InterPro" id="IPR021841">
    <property type="entry name" value="VAC14_Fig4p-bd"/>
</dbReference>
<dbReference type="Proteomes" id="UP000192257">
    <property type="component" value="Unassembled WGS sequence"/>
</dbReference>
<accession>A0A1X0NNZ5</accession>